<dbReference type="Proteomes" id="UP000827549">
    <property type="component" value="Chromosome 4"/>
</dbReference>
<organism evidence="1 2">
    <name type="scientific">Vanrija pseudolonga</name>
    <dbReference type="NCBI Taxonomy" id="143232"/>
    <lineage>
        <taxon>Eukaryota</taxon>
        <taxon>Fungi</taxon>
        <taxon>Dikarya</taxon>
        <taxon>Basidiomycota</taxon>
        <taxon>Agaricomycotina</taxon>
        <taxon>Tremellomycetes</taxon>
        <taxon>Trichosporonales</taxon>
        <taxon>Trichosporonaceae</taxon>
        <taxon>Vanrija</taxon>
    </lineage>
</organism>
<protein>
    <submittedName>
        <fullName evidence="1">Uncharacterized protein</fullName>
    </submittedName>
</protein>
<dbReference type="RefSeq" id="XP_062628972.1">
    <property type="nucleotide sequence ID" value="XM_062772988.1"/>
</dbReference>
<proteinExistence type="predicted"/>
<name>A0AAF0YAA4_9TREE</name>
<dbReference type="GeneID" id="87809643"/>
<keyword evidence="2" id="KW-1185">Reference proteome</keyword>
<gene>
    <name evidence="1" type="ORF">LOC62_04G006420</name>
</gene>
<sequence>MSTPGVADTVGTSTTPTDLTLRASAQHNGLQWDAGRRRGDPLAPLVAVEEQFAGLMSGEGRRERGSLRVQTRCRSLDELDSVIAHINAARIADLTISILPTSSSQAVDKRYLSRLCARLAVPYLQRLTITTPVERDNVSALSSFLRRSKGLHSVVLEGLRLVQDDIGALLAAAEGSDTLSHICVARSVCLSNGACGCACAAAPALAAHGEHVRRAQATVRAAIVPTRILLRARPSDEVDPEAFPLLEMPGELVALVVKHCSADVGALTAAQWLKLFTHAQDPESLGLVANGVRAALIDGRSVDEARAQWLVNGGFW</sequence>
<evidence type="ECO:0000313" key="1">
    <source>
        <dbReference type="EMBL" id="WOO82940.1"/>
    </source>
</evidence>
<reference evidence="1" key="1">
    <citation type="submission" date="2023-10" db="EMBL/GenBank/DDBJ databases">
        <authorList>
            <person name="Noh H."/>
        </authorList>
    </citation>
    <scope>NUCLEOTIDE SEQUENCE</scope>
    <source>
        <strain evidence="1">DUCC4014</strain>
    </source>
</reference>
<dbReference type="AlphaFoldDB" id="A0AAF0YAA4"/>
<evidence type="ECO:0000313" key="2">
    <source>
        <dbReference type="Proteomes" id="UP000827549"/>
    </source>
</evidence>
<dbReference type="EMBL" id="CP086717">
    <property type="protein sequence ID" value="WOO82940.1"/>
    <property type="molecule type" value="Genomic_DNA"/>
</dbReference>
<accession>A0AAF0YAA4</accession>